<keyword evidence="1" id="KW-0444">Lipid biosynthesis</keyword>
<comment type="caution">
    <text evidence="4">The sequence shown here is derived from an EMBL/GenBank/DDBJ whole genome shotgun (WGS) entry which is preliminary data.</text>
</comment>
<dbReference type="GO" id="GO:0008770">
    <property type="term" value="F:[acyl-carrier-protein] phosphodiesterase activity"/>
    <property type="evidence" value="ECO:0007669"/>
    <property type="project" value="InterPro"/>
</dbReference>
<dbReference type="PANTHER" id="PTHR38764">
    <property type="entry name" value="ACYL CARRIER PROTEIN PHOSPHODIESTERASE"/>
    <property type="match status" value="1"/>
</dbReference>
<dbReference type="PIRSF" id="PIRSF011489">
    <property type="entry name" value="DUF479"/>
    <property type="match status" value="1"/>
</dbReference>
<dbReference type="Proteomes" id="UP000479293">
    <property type="component" value="Unassembled WGS sequence"/>
</dbReference>
<dbReference type="RefSeq" id="WP_152764261.1">
    <property type="nucleotide sequence ID" value="NZ_WHLY01000002.1"/>
</dbReference>
<evidence type="ECO:0000256" key="1">
    <source>
        <dbReference type="ARBA" id="ARBA00022516"/>
    </source>
</evidence>
<dbReference type="AlphaFoldDB" id="A0A7C9BI12"/>
<reference evidence="4 5" key="1">
    <citation type="submission" date="2019-10" db="EMBL/GenBank/DDBJ databases">
        <title>Draft Genome Sequence of Cytophagaceae sp. SJW1-29.</title>
        <authorList>
            <person name="Choi A."/>
        </authorList>
    </citation>
    <scope>NUCLEOTIDE SEQUENCE [LARGE SCALE GENOMIC DNA]</scope>
    <source>
        <strain evidence="4 5">SJW1-29</strain>
    </source>
</reference>
<evidence type="ECO:0000256" key="2">
    <source>
        <dbReference type="ARBA" id="ARBA00022801"/>
    </source>
</evidence>
<name>A0A7C9BI12_9BACT</name>
<dbReference type="InterPro" id="IPR007431">
    <property type="entry name" value="ACP_PD"/>
</dbReference>
<keyword evidence="3" id="KW-0443">Lipid metabolism</keyword>
<dbReference type="EMBL" id="WHLY01000002">
    <property type="protein sequence ID" value="MPR36400.1"/>
    <property type="molecule type" value="Genomic_DNA"/>
</dbReference>
<gene>
    <name evidence="4" type="ORF">GBK04_24430</name>
</gene>
<keyword evidence="2" id="KW-0378">Hydrolase</keyword>
<sequence length="200" mass="22965">MNFLAHLALSGNNEDILMGNFTGDFIKGKLTPLRTASWSAEYRVGVELHRFIDSYTDTHPTVLRAKRTLAFAHSKVAGVALDIFFDYFLANHFSRFYPQALDEYANKAYAIILRNKTLIPIAMLPMAEAMIRHDWLTNYQTIPGIKRSFDGLARRFAFMSAIHGAEDELLRNETLYEKAFIEFYPDLKTVADEYIRNALQ</sequence>
<accession>A0A7C9BI12</accession>
<protein>
    <submittedName>
        <fullName evidence="4">DUF479 domain-containing protein</fullName>
    </submittedName>
</protein>
<keyword evidence="5" id="KW-1185">Reference proteome</keyword>
<organism evidence="4 5">
    <name type="scientific">Salmonirosea aquatica</name>
    <dbReference type="NCBI Taxonomy" id="2654236"/>
    <lineage>
        <taxon>Bacteria</taxon>
        <taxon>Pseudomonadati</taxon>
        <taxon>Bacteroidota</taxon>
        <taxon>Cytophagia</taxon>
        <taxon>Cytophagales</taxon>
        <taxon>Spirosomataceae</taxon>
        <taxon>Salmonirosea</taxon>
    </lineage>
</organism>
<evidence type="ECO:0000313" key="5">
    <source>
        <dbReference type="Proteomes" id="UP000479293"/>
    </source>
</evidence>
<evidence type="ECO:0000313" key="4">
    <source>
        <dbReference type="EMBL" id="MPR36400.1"/>
    </source>
</evidence>
<proteinExistence type="predicted"/>
<dbReference type="Pfam" id="PF04336">
    <property type="entry name" value="ACP_PD"/>
    <property type="match status" value="1"/>
</dbReference>
<evidence type="ECO:0000256" key="3">
    <source>
        <dbReference type="ARBA" id="ARBA00023098"/>
    </source>
</evidence>
<dbReference type="GO" id="GO:0006633">
    <property type="term" value="P:fatty acid biosynthetic process"/>
    <property type="evidence" value="ECO:0007669"/>
    <property type="project" value="InterPro"/>
</dbReference>
<dbReference type="PANTHER" id="PTHR38764:SF1">
    <property type="entry name" value="ACYL CARRIER PROTEIN PHOSPHODIESTERASE"/>
    <property type="match status" value="1"/>
</dbReference>